<evidence type="ECO:0000313" key="10">
    <source>
        <dbReference type="EMBL" id="NMO20135.1"/>
    </source>
</evidence>
<dbReference type="InterPro" id="IPR016035">
    <property type="entry name" value="Acyl_Trfase/lysoPLipase"/>
</dbReference>
<dbReference type="InterPro" id="IPR036291">
    <property type="entry name" value="NAD(P)-bd_dom_sf"/>
</dbReference>
<evidence type="ECO:0000259" key="8">
    <source>
        <dbReference type="PROSITE" id="PS50075"/>
    </source>
</evidence>
<dbReference type="GO" id="GO:0044550">
    <property type="term" value="P:secondary metabolite biosynthetic process"/>
    <property type="evidence" value="ECO:0007669"/>
    <property type="project" value="UniProtKB-ARBA"/>
</dbReference>
<keyword evidence="3 10" id="KW-0808">Transferase</keyword>
<dbReference type="SMART" id="SM00827">
    <property type="entry name" value="PKS_AT"/>
    <property type="match status" value="1"/>
</dbReference>
<dbReference type="InterPro" id="IPR016039">
    <property type="entry name" value="Thiolase-like"/>
</dbReference>
<feature type="domain" description="Ketosynthase family 3 (KS3)" evidence="9">
    <location>
        <begin position="11"/>
        <end position="438"/>
    </location>
</feature>
<dbReference type="PROSITE" id="PS52004">
    <property type="entry name" value="KS3_2"/>
    <property type="match status" value="1"/>
</dbReference>
<dbReference type="Gene3D" id="3.40.366.10">
    <property type="entry name" value="Malonyl-Coenzyme A Acyl Carrier Protein, domain 2"/>
    <property type="match status" value="1"/>
</dbReference>
<dbReference type="InterPro" id="IPR057326">
    <property type="entry name" value="KR_dom"/>
</dbReference>
<evidence type="ECO:0000256" key="5">
    <source>
        <dbReference type="ARBA" id="ARBA00023098"/>
    </source>
</evidence>
<dbReference type="Gene3D" id="1.10.1200.10">
    <property type="entry name" value="ACP-like"/>
    <property type="match status" value="1"/>
</dbReference>
<comment type="caution">
    <text evidence="10">The sequence shown here is derived from an EMBL/GenBank/DDBJ whole genome shotgun (WGS) entry which is preliminary data.</text>
</comment>
<dbReference type="InterPro" id="IPR049490">
    <property type="entry name" value="C883_1060-like_KR_N"/>
</dbReference>
<evidence type="ECO:0000256" key="3">
    <source>
        <dbReference type="ARBA" id="ARBA00022679"/>
    </source>
</evidence>
<feature type="region of interest" description="Disordered" evidence="7">
    <location>
        <begin position="1436"/>
        <end position="1461"/>
    </location>
</feature>
<dbReference type="SMART" id="SM01294">
    <property type="entry name" value="PKS_PP_betabranch"/>
    <property type="match status" value="1"/>
</dbReference>
<dbReference type="PANTHER" id="PTHR43775">
    <property type="entry name" value="FATTY ACID SYNTHASE"/>
    <property type="match status" value="1"/>
</dbReference>
<dbReference type="SUPFAM" id="SSF51735">
    <property type="entry name" value="NAD(P)-binding Rossmann-fold domains"/>
    <property type="match status" value="2"/>
</dbReference>
<dbReference type="FunFam" id="1.10.1200.10:FF:000016">
    <property type="entry name" value="Non-ribosomal peptide synthase"/>
    <property type="match status" value="1"/>
</dbReference>
<organism evidence="10 11">
    <name type="scientific">Pyxidicoccus fallax</name>
    <dbReference type="NCBI Taxonomy" id="394095"/>
    <lineage>
        <taxon>Bacteria</taxon>
        <taxon>Pseudomonadati</taxon>
        <taxon>Myxococcota</taxon>
        <taxon>Myxococcia</taxon>
        <taxon>Myxococcales</taxon>
        <taxon>Cystobacterineae</taxon>
        <taxon>Myxococcaceae</taxon>
        <taxon>Pyxidicoccus</taxon>
    </lineage>
</organism>
<feature type="region of interest" description="Disordered" evidence="7">
    <location>
        <begin position="1546"/>
        <end position="1589"/>
    </location>
</feature>
<dbReference type="Pfam" id="PF00109">
    <property type="entry name" value="ketoacyl-synt"/>
    <property type="match status" value="1"/>
</dbReference>
<dbReference type="InterPro" id="IPR020841">
    <property type="entry name" value="PKS_Beta-ketoAc_synthase_dom"/>
</dbReference>
<feature type="domain" description="Carrier" evidence="8">
    <location>
        <begin position="1472"/>
        <end position="1547"/>
    </location>
</feature>
<evidence type="ECO:0000256" key="2">
    <source>
        <dbReference type="ARBA" id="ARBA00022553"/>
    </source>
</evidence>
<evidence type="ECO:0000256" key="4">
    <source>
        <dbReference type="ARBA" id="ARBA00022832"/>
    </source>
</evidence>
<dbReference type="Pfam" id="PF02801">
    <property type="entry name" value="Ketoacyl-synt_C"/>
    <property type="match status" value="1"/>
</dbReference>
<dbReference type="PANTHER" id="PTHR43775:SF51">
    <property type="entry name" value="INACTIVE PHENOLPHTHIOCEROL SYNTHESIS POLYKETIDE SYNTHASE TYPE I PKS1-RELATED"/>
    <property type="match status" value="1"/>
</dbReference>
<feature type="region of interest" description="Disordered" evidence="7">
    <location>
        <begin position="1148"/>
        <end position="1175"/>
    </location>
</feature>
<keyword evidence="11" id="KW-1185">Reference proteome</keyword>
<dbReference type="Gene3D" id="3.30.70.3290">
    <property type="match status" value="1"/>
</dbReference>
<reference evidence="10 11" key="1">
    <citation type="submission" date="2020-04" db="EMBL/GenBank/DDBJ databases">
        <title>Draft genome of Pyxidicoccus fallax type strain.</title>
        <authorList>
            <person name="Whitworth D.E."/>
        </authorList>
    </citation>
    <scope>NUCLEOTIDE SEQUENCE [LARGE SCALE GENOMIC DNA]</scope>
    <source>
        <strain evidence="10 11">DSM 14698</strain>
    </source>
</reference>
<keyword evidence="6" id="KW-0511">Multifunctional enzyme</keyword>
<evidence type="ECO:0000259" key="9">
    <source>
        <dbReference type="PROSITE" id="PS52004"/>
    </source>
</evidence>
<feature type="compositionally biased region" description="Low complexity" evidence="7">
    <location>
        <begin position="1546"/>
        <end position="1555"/>
    </location>
</feature>
<dbReference type="Pfam" id="PF00550">
    <property type="entry name" value="PP-binding"/>
    <property type="match status" value="1"/>
</dbReference>
<dbReference type="SMART" id="SM00823">
    <property type="entry name" value="PKS_PP"/>
    <property type="match status" value="1"/>
</dbReference>
<dbReference type="InterPro" id="IPR006162">
    <property type="entry name" value="Ppantetheine_attach_site"/>
</dbReference>
<dbReference type="Gene3D" id="3.40.47.10">
    <property type="match status" value="1"/>
</dbReference>
<keyword evidence="1" id="KW-0596">Phosphopantetheine</keyword>
<dbReference type="SUPFAM" id="SSF52151">
    <property type="entry name" value="FabD/lysophospholipase-like"/>
    <property type="match status" value="1"/>
</dbReference>
<dbReference type="GO" id="GO:0006633">
    <property type="term" value="P:fatty acid biosynthetic process"/>
    <property type="evidence" value="ECO:0007669"/>
    <property type="project" value="TreeGrafter"/>
</dbReference>
<dbReference type="Gene3D" id="3.30.70.250">
    <property type="entry name" value="Malonyl-CoA ACP transacylase, ACP-binding"/>
    <property type="match status" value="1"/>
</dbReference>
<dbReference type="InterPro" id="IPR009081">
    <property type="entry name" value="PP-bd_ACP"/>
</dbReference>
<dbReference type="Pfam" id="PF22621">
    <property type="entry name" value="CurL-like_PKS_C"/>
    <property type="match status" value="1"/>
</dbReference>
<dbReference type="RefSeq" id="WP_169349366.1">
    <property type="nucleotide sequence ID" value="NZ_JABBJJ010000226.1"/>
</dbReference>
<keyword evidence="4" id="KW-0276">Fatty acid metabolism</keyword>
<dbReference type="PROSITE" id="PS50075">
    <property type="entry name" value="CARRIER"/>
    <property type="match status" value="1"/>
</dbReference>
<dbReference type="Pfam" id="PF08659">
    <property type="entry name" value="KR"/>
    <property type="match status" value="1"/>
</dbReference>
<name>A0A848LQF8_9BACT</name>
<dbReference type="InterPro" id="IPR020806">
    <property type="entry name" value="PKS_PP-bd"/>
</dbReference>
<keyword evidence="5" id="KW-0443">Lipid metabolism</keyword>
<dbReference type="SUPFAM" id="SSF55048">
    <property type="entry name" value="Probable ACP-binding domain of malonyl-CoA ACP transacylase"/>
    <property type="match status" value="1"/>
</dbReference>
<dbReference type="Pfam" id="PF00698">
    <property type="entry name" value="Acyl_transf_1"/>
    <property type="match status" value="1"/>
</dbReference>
<evidence type="ECO:0000313" key="11">
    <source>
        <dbReference type="Proteomes" id="UP000518300"/>
    </source>
</evidence>
<evidence type="ECO:0000256" key="1">
    <source>
        <dbReference type="ARBA" id="ARBA00022450"/>
    </source>
</evidence>
<dbReference type="InterPro" id="IPR013968">
    <property type="entry name" value="PKS_KR"/>
</dbReference>
<proteinExistence type="predicted"/>
<gene>
    <name evidence="10" type="ORF">HG543_35535</name>
</gene>
<dbReference type="InterPro" id="IPR036736">
    <property type="entry name" value="ACP-like_sf"/>
</dbReference>
<evidence type="ECO:0000256" key="6">
    <source>
        <dbReference type="ARBA" id="ARBA00023268"/>
    </source>
</evidence>
<keyword evidence="10" id="KW-0012">Acyltransferase</keyword>
<dbReference type="InterPro" id="IPR001227">
    <property type="entry name" value="Ac_transferase_dom_sf"/>
</dbReference>
<dbReference type="PROSITE" id="PS00012">
    <property type="entry name" value="PHOSPHOPANTETHEINE"/>
    <property type="match status" value="1"/>
</dbReference>
<dbReference type="Pfam" id="PF21394">
    <property type="entry name" value="Beta-ketacyl_N"/>
    <property type="match status" value="1"/>
</dbReference>
<dbReference type="InterPro" id="IPR014043">
    <property type="entry name" value="Acyl_transferase_dom"/>
</dbReference>
<sequence length="1589" mass="169595">MDTKLPLDIDDADIAIIGMAGRFPGARSVAELWANVRNGVESIQHFTREECRAAGVPEALLDDPAYVRAAAVLPEPESFDAAFFDMPPREAELTDPQHRVFLEVCWEALEQAGYSPRDYPGAISVYGGATLNTYLLMNLARNPRVLESFEPVQVNIGNGGDFLTTRVSYKLNLRGASHTVQSACSTSLVAVHQACQSLLNGECDMALAGGSSVNVSFLHGYRHVEGGMASPDGRCRPFDAKAQGTLFGSGAGVVVLKKLRAAVEDGDTVHAVIKGSAINNDGSLKAGYTAPGVEGQSQVVAEALAASGLDAEAISYVEAHGTATPLGDPIEVQALTKAFRATTQRRRFCALGSVKGNVGHLDAAAGVTGLMKTAMALAHGELPPSLHYEKPNPAIDFDGSPFYVNAALKPWPTGATPRRAGVSSFGVGGTNAHVVLEEAPKLPASAPSRRAWHLLPVSARTPAALESATQRLTEALRSQPGANLADVAWTLQAGRQRFAHRRFVLARSVEDAVEALSQPQGPRVITESQDAVERPVAFLFPGQGSQHVDMGRALYESEPVFRAEVDRCAEVLKRHLDGLDLRTVLYPKPEAAEESGKKLAQTSLTQPALFVVEYATARLWMSWGVKPAAMLGHSIGEYVAACLAGVLSVEHALQLVAARGRLMQALPSGAMLAVPLSEDEVQPYLSGGLSLAALNSPMQCVLSGTHEAIEAVRNQLKDAGVQTHVLVTSHAFHSSMMDPILDAFTAQVAAVRLSAPTLPFISNVTGTWITAEQATSPRYWAQHLRGAVRFADGLHALFSDPKRVLLEVGPGQVLGRLAKRHPEHSPTRAVLASMPPPQDTVPTGTPPLAYETLGRLWQAGATVDWKAFHGTERRHRVPLPTYPFERQRFWVEPSAMQAPEATASGAKTAVATDGAMPQEQAPLEQWFYASSWKRSPLPATKDTARRVWLVLEDEVSAGEALLAPESGEERVVLRVRPGAGFARNGEREFTVAPDSARDFGSLLGALRDSGLLPDAVLHLWSLTRDVPASFAQAQPGGYFSLVALARALAEHTPERPCRVWVVSNHLHDVTGDEVLAPEKATLLGPCRVVPQEHPHLSFRGVDVVLPSASTHLPESTVRALRAELRGQGADAVVALRGPHRWVQFVEPTPLPAAAGGGTSPQGLPRTGSESTEGAAPVVRDGGVYLVTHGLGGMGAMQAQGLARSAKGVKLACVEAPGFPARETWDAYLAGHPETDAVSQRIRRARTLESLGAEVAVIAADLGNLESVRAAVETTVSRFGALHGVVHGAWLPPDKVARLVNETDATVTASHFEPRARGLALLDAALGDRPLDFRVVGSSLSALLGGVATVAHAATSLYQDAFAQARSREGRRWLSLGWDVVRVEDYGAHPGARGAELDRLALTPEQGADAFGRALAHATGAYVAVSTHDLPARLSRWQAPREATPSTPASTEPEAGARPLHARPASLRSAYVAPTTELERTLVDLWQQSLGVAPIGTQDNFFELGGDSLIAVQLSDRLKRRLRIDVPASSLYEGVTVQALAALLKPPEAGPGAAASEAEERESTLQRRKQNLQRQRQRRRSDDEDSDDAD</sequence>
<dbReference type="EMBL" id="JABBJJ010000226">
    <property type="protein sequence ID" value="NMO20135.1"/>
    <property type="molecule type" value="Genomic_DNA"/>
</dbReference>
<dbReference type="CDD" id="cd00833">
    <property type="entry name" value="PKS"/>
    <property type="match status" value="1"/>
</dbReference>
<dbReference type="InterPro" id="IPR014031">
    <property type="entry name" value="Ketoacyl_synth_C"/>
</dbReference>
<dbReference type="InterPro" id="IPR016036">
    <property type="entry name" value="Malonyl_transacylase_ACP-bd"/>
</dbReference>
<protein>
    <submittedName>
        <fullName evidence="10">Acyltransferase domain-containing protein</fullName>
    </submittedName>
</protein>
<accession>A0A848LQF8</accession>
<dbReference type="Proteomes" id="UP000518300">
    <property type="component" value="Unassembled WGS sequence"/>
</dbReference>
<dbReference type="FunFam" id="3.40.47.10:FF:000042">
    <property type="entry name" value="Polyketide synthase Pks13"/>
    <property type="match status" value="1"/>
</dbReference>
<dbReference type="SUPFAM" id="SSF53901">
    <property type="entry name" value="Thiolase-like"/>
    <property type="match status" value="1"/>
</dbReference>
<feature type="compositionally biased region" description="Basic residues" evidence="7">
    <location>
        <begin position="1565"/>
        <end position="1578"/>
    </location>
</feature>
<dbReference type="SMART" id="SM00825">
    <property type="entry name" value="PKS_KS"/>
    <property type="match status" value="1"/>
</dbReference>
<dbReference type="SMART" id="SM00822">
    <property type="entry name" value="PKS_KR"/>
    <property type="match status" value="1"/>
</dbReference>
<dbReference type="SUPFAM" id="SSF47336">
    <property type="entry name" value="ACP-like"/>
    <property type="match status" value="1"/>
</dbReference>
<keyword evidence="2" id="KW-0597">Phosphoprotein</keyword>
<dbReference type="GO" id="GO:0031177">
    <property type="term" value="F:phosphopantetheine binding"/>
    <property type="evidence" value="ECO:0007669"/>
    <property type="project" value="InterPro"/>
</dbReference>
<dbReference type="InterPro" id="IPR050091">
    <property type="entry name" value="PKS_NRPS_Biosynth_Enz"/>
</dbReference>
<dbReference type="InterPro" id="IPR014030">
    <property type="entry name" value="Ketoacyl_synth_N"/>
</dbReference>
<dbReference type="GO" id="GO:0004312">
    <property type="term" value="F:fatty acid synthase activity"/>
    <property type="evidence" value="ECO:0007669"/>
    <property type="project" value="TreeGrafter"/>
</dbReference>
<evidence type="ECO:0000256" key="7">
    <source>
        <dbReference type="SAM" id="MobiDB-lite"/>
    </source>
</evidence>
<dbReference type="Gene3D" id="3.40.50.720">
    <property type="entry name" value="NAD(P)-binding Rossmann-like Domain"/>
    <property type="match status" value="1"/>
</dbReference>